<feature type="region of interest" description="Disordered" evidence="1">
    <location>
        <begin position="53"/>
        <end position="75"/>
    </location>
</feature>
<organism evidence="2 3">
    <name type="scientific">Periplaneta americana</name>
    <name type="common">American cockroach</name>
    <name type="synonym">Blatta americana</name>
    <dbReference type="NCBI Taxonomy" id="6978"/>
    <lineage>
        <taxon>Eukaryota</taxon>
        <taxon>Metazoa</taxon>
        <taxon>Ecdysozoa</taxon>
        <taxon>Arthropoda</taxon>
        <taxon>Hexapoda</taxon>
        <taxon>Insecta</taxon>
        <taxon>Pterygota</taxon>
        <taxon>Neoptera</taxon>
        <taxon>Polyneoptera</taxon>
        <taxon>Dictyoptera</taxon>
        <taxon>Blattodea</taxon>
        <taxon>Blattoidea</taxon>
        <taxon>Blattidae</taxon>
        <taxon>Blattinae</taxon>
        <taxon>Periplaneta</taxon>
    </lineage>
</organism>
<accession>A0ABQ8SJZ0</accession>
<evidence type="ECO:0000256" key="1">
    <source>
        <dbReference type="SAM" id="MobiDB-lite"/>
    </source>
</evidence>
<dbReference type="Proteomes" id="UP001148838">
    <property type="component" value="Unassembled WGS sequence"/>
</dbReference>
<evidence type="ECO:0000313" key="2">
    <source>
        <dbReference type="EMBL" id="KAJ4434343.1"/>
    </source>
</evidence>
<protein>
    <submittedName>
        <fullName evidence="2">Uncharacterized protein</fullName>
    </submittedName>
</protein>
<dbReference type="EMBL" id="JAJSOF020000025">
    <property type="protein sequence ID" value="KAJ4434343.1"/>
    <property type="molecule type" value="Genomic_DNA"/>
</dbReference>
<proteinExistence type="predicted"/>
<evidence type="ECO:0000313" key="3">
    <source>
        <dbReference type="Proteomes" id="UP001148838"/>
    </source>
</evidence>
<name>A0ABQ8SJZ0_PERAM</name>
<comment type="caution">
    <text evidence="2">The sequence shown here is derived from an EMBL/GenBank/DDBJ whole genome shotgun (WGS) entry which is preliminary data.</text>
</comment>
<gene>
    <name evidence="2" type="ORF">ANN_22902</name>
</gene>
<reference evidence="2 3" key="1">
    <citation type="journal article" date="2022" name="Allergy">
        <title>Genome assembly and annotation of Periplaneta americana reveal a comprehensive cockroach allergen profile.</title>
        <authorList>
            <person name="Wang L."/>
            <person name="Xiong Q."/>
            <person name="Saelim N."/>
            <person name="Wang L."/>
            <person name="Nong W."/>
            <person name="Wan A.T."/>
            <person name="Shi M."/>
            <person name="Liu X."/>
            <person name="Cao Q."/>
            <person name="Hui J.H.L."/>
            <person name="Sookrung N."/>
            <person name="Leung T.F."/>
            <person name="Tungtrongchitr A."/>
            <person name="Tsui S.K.W."/>
        </authorList>
    </citation>
    <scope>NUCLEOTIDE SEQUENCE [LARGE SCALE GENOMIC DNA]</scope>
    <source>
        <strain evidence="2">PWHHKU_190912</strain>
    </source>
</reference>
<keyword evidence="3" id="KW-1185">Reference proteome</keyword>
<sequence>MAGLCEGGNEPPGSLKASKIVSDMDIVKLIMQLPAAGIVWDRFSIANDLKDWSMRSHPDKGNRSRDLLAGKRTNESKAPKLKRHNFIYG</sequence>